<accession>V7I156</accession>
<dbReference type="EMBL" id="AXUN02000233">
    <property type="protein sequence ID" value="ETA79021.1"/>
    <property type="molecule type" value="Genomic_DNA"/>
</dbReference>
<protein>
    <submittedName>
        <fullName evidence="2">Uncharacterized protein</fullName>
    </submittedName>
</protein>
<evidence type="ECO:0000313" key="3">
    <source>
        <dbReference type="Proteomes" id="UP000017747"/>
    </source>
</evidence>
<feature type="transmembrane region" description="Helical" evidence="1">
    <location>
        <begin position="33"/>
        <end position="48"/>
    </location>
</feature>
<dbReference type="AlphaFoldDB" id="V7I156"/>
<organism evidence="2 3">
    <name type="scientific">Youngiibacter fragilis 232.1</name>
    <dbReference type="NCBI Taxonomy" id="994573"/>
    <lineage>
        <taxon>Bacteria</taxon>
        <taxon>Bacillati</taxon>
        <taxon>Bacillota</taxon>
        <taxon>Clostridia</taxon>
        <taxon>Eubacteriales</taxon>
        <taxon>Clostridiaceae</taxon>
        <taxon>Youngiibacter</taxon>
    </lineage>
</organism>
<dbReference type="Proteomes" id="UP000017747">
    <property type="component" value="Unassembled WGS sequence"/>
</dbReference>
<keyword evidence="1" id="KW-1133">Transmembrane helix</keyword>
<sequence>MNTKNQGYVMALVGSILLLYNALSYIFGWESRSSAFTILGLIFVIIGVN</sequence>
<feature type="transmembrane region" description="Helical" evidence="1">
    <location>
        <begin position="7"/>
        <end position="27"/>
    </location>
</feature>
<evidence type="ECO:0000256" key="1">
    <source>
        <dbReference type="SAM" id="Phobius"/>
    </source>
</evidence>
<keyword evidence="1" id="KW-0472">Membrane</keyword>
<keyword evidence="3" id="KW-1185">Reference proteome</keyword>
<gene>
    <name evidence="2" type="ORF">T472_0219475</name>
</gene>
<name>V7I156_9CLOT</name>
<evidence type="ECO:0000313" key="2">
    <source>
        <dbReference type="EMBL" id="ETA79021.1"/>
    </source>
</evidence>
<proteinExistence type="predicted"/>
<reference evidence="2 3" key="1">
    <citation type="journal article" date="2014" name="Genome Announc.">
        <title>Genome Sequence of Youngiibacter fragilis, the Type Strain of the Genus Youngiibacter.</title>
        <authorList>
            <person name="Wawrik C.B."/>
            <person name="Callaghan A.V."/>
            <person name="Stamps B.W."/>
            <person name="Wawrik B."/>
        </authorList>
    </citation>
    <scope>NUCLEOTIDE SEQUENCE [LARGE SCALE GENOMIC DNA]</scope>
    <source>
        <strain evidence="2 3">232.1</strain>
    </source>
</reference>
<keyword evidence="1" id="KW-0812">Transmembrane</keyword>
<comment type="caution">
    <text evidence="2">The sequence shown here is derived from an EMBL/GenBank/DDBJ whole genome shotgun (WGS) entry which is preliminary data.</text>
</comment>